<dbReference type="RefSeq" id="WP_160765365.1">
    <property type="nucleotide sequence ID" value="NZ_WUPT01000003.1"/>
</dbReference>
<dbReference type="PIRSF" id="PIRSF015753">
    <property type="entry name" value="GST"/>
    <property type="match status" value="1"/>
</dbReference>
<dbReference type="Gene3D" id="3.40.30.10">
    <property type="entry name" value="Glutaredoxin"/>
    <property type="match status" value="1"/>
</dbReference>
<dbReference type="CDD" id="cd03190">
    <property type="entry name" value="GST_C_Omega_like"/>
    <property type="match status" value="1"/>
</dbReference>
<organism evidence="6 7">
    <name type="scientific">Kangsaoukella pontilimi</name>
    <dbReference type="NCBI Taxonomy" id="2691042"/>
    <lineage>
        <taxon>Bacteria</taxon>
        <taxon>Pseudomonadati</taxon>
        <taxon>Pseudomonadota</taxon>
        <taxon>Alphaproteobacteria</taxon>
        <taxon>Rhodobacterales</taxon>
        <taxon>Paracoccaceae</taxon>
        <taxon>Kangsaoukella</taxon>
    </lineage>
</organism>
<evidence type="ECO:0000259" key="5">
    <source>
        <dbReference type="PROSITE" id="PS50405"/>
    </source>
</evidence>
<feature type="active site" description="Nucleophile" evidence="1">
    <location>
        <position position="56"/>
    </location>
</feature>
<dbReference type="SFLD" id="SFLDG01148">
    <property type="entry name" value="Xi_(cytGST)"/>
    <property type="match status" value="1"/>
</dbReference>
<dbReference type="Gene3D" id="1.20.1050.10">
    <property type="match status" value="1"/>
</dbReference>
<dbReference type="GO" id="GO:0004364">
    <property type="term" value="F:glutathione transferase activity"/>
    <property type="evidence" value="ECO:0007669"/>
    <property type="project" value="InterPro"/>
</dbReference>
<dbReference type="InterPro" id="IPR010987">
    <property type="entry name" value="Glutathione-S-Trfase_C-like"/>
</dbReference>
<reference evidence="6 7" key="2">
    <citation type="submission" date="2020-03" db="EMBL/GenBank/DDBJ databases">
        <title>Kangsaoukella pontilimi gen. nov., sp. nov., a new member of the family Rhodobacteraceae isolated from a tidal mudflat.</title>
        <authorList>
            <person name="Kim I.S."/>
        </authorList>
    </citation>
    <scope>NUCLEOTIDE SEQUENCE [LARGE SCALE GENOMIC DNA]</scope>
    <source>
        <strain evidence="6 7">GH1-50</strain>
    </source>
</reference>
<sequence length="305" mass="34676">MGVMIDGKFHKDDPGPDTTVGGEFKRAAADIRDWISRDGPYRPEPGRYHLYVAWNCPWAHRALLTRVILGLEDAISISVAKPRRTENGWVYDEAGAYSDPLLGVSALHEVYARQTPAYTGRLTVPVLWDKKTGRIVSNESAEIVRMLAAFGQGPDLYPEPHRDEIDGWNDLIYRTVNNGVYRAGFARTQEAYDRAVNEVFDTLDRIEAHLDGRDWLAGDSFSEADLRLFPTLARFDVAYHYAFKCNIRRLTDYPNLWHYARRIYHMPGVAGTVHFDIYKRGYFSPSELRNPLGIVPAGPAIDWSL</sequence>
<dbReference type="SUPFAM" id="SSF52833">
    <property type="entry name" value="Thioredoxin-like"/>
    <property type="match status" value="1"/>
</dbReference>
<dbReference type="Pfam" id="PF13409">
    <property type="entry name" value="GST_N_2"/>
    <property type="match status" value="1"/>
</dbReference>
<dbReference type="PANTHER" id="PTHR32419:SF6">
    <property type="entry name" value="GLUTATHIONE S-TRANSFERASE OMEGA-LIKE 1-RELATED"/>
    <property type="match status" value="1"/>
</dbReference>
<feature type="domain" description="GST C-terminal" evidence="5">
    <location>
        <begin position="158"/>
        <end position="292"/>
    </location>
</feature>
<dbReference type="GO" id="GO:0005737">
    <property type="term" value="C:cytoplasm"/>
    <property type="evidence" value="ECO:0007669"/>
    <property type="project" value="TreeGrafter"/>
</dbReference>
<keyword evidence="7" id="KW-1185">Reference proteome</keyword>
<dbReference type="PROSITE" id="PS50405">
    <property type="entry name" value="GST_CTER"/>
    <property type="match status" value="1"/>
</dbReference>
<feature type="active site" description="Proton donor/acceptor" evidence="1">
    <location>
        <position position="181"/>
    </location>
</feature>
<feature type="binding site" evidence="2">
    <location>
        <begin position="121"/>
        <end position="124"/>
    </location>
    <ligand>
        <name>glutathione</name>
        <dbReference type="ChEBI" id="CHEBI:57925"/>
    </ligand>
</feature>
<gene>
    <name evidence="6" type="ORF">GQ651_16455</name>
</gene>
<evidence type="ECO:0000256" key="1">
    <source>
        <dbReference type="PIRSR" id="PIRSR015753-1"/>
    </source>
</evidence>
<reference evidence="6 7" key="1">
    <citation type="submission" date="2019-12" db="EMBL/GenBank/DDBJ databases">
        <authorList>
            <person name="Lee S.D."/>
        </authorList>
    </citation>
    <scope>NUCLEOTIDE SEQUENCE [LARGE SCALE GENOMIC DNA]</scope>
    <source>
        <strain evidence="6 7">GH1-50</strain>
    </source>
</reference>
<feature type="site" description="Lowers pKa of active site Cys" evidence="3">
    <location>
        <position position="282"/>
    </location>
</feature>
<dbReference type="Proteomes" id="UP000480350">
    <property type="component" value="Unassembled WGS sequence"/>
</dbReference>
<evidence type="ECO:0000256" key="4">
    <source>
        <dbReference type="SAM" id="MobiDB-lite"/>
    </source>
</evidence>
<dbReference type="InterPro" id="IPR040079">
    <property type="entry name" value="Glutathione_S-Trfase"/>
</dbReference>
<feature type="site" description="Lowers pKa of active site Cys" evidence="3">
    <location>
        <position position="239"/>
    </location>
</feature>
<dbReference type="AlphaFoldDB" id="A0A7C9NGF8"/>
<protein>
    <submittedName>
        <fullName evidence="6">Glutathione-dependent reductase</fullName>
    </submittedName>
</protein>
<dbReference type="InterPro" id="IPR004045">
    <property type="entry name" value="Glutathione_S-Trfase_N"/>
</dbReference>
<dbReference type="InterPro" id="IPR036249">
    <property type="entry name" value="Thioredoxin-like_sf"/>
</dbReference>
<dbReference type="Pfam" id="PF13410">
    <property type="entry name" value="GST_C_2"/>
    <property type="match status" value="1"/>
</dbReference>
<feature type="binding site" evidence="2">
    <location>
        <begin position="139"/>
        <end position="140"/>
    </location>
    <ligand>
        <name>glutathione</name>
        <dbReference type="ChEBI" id="CHEBI:57925"/>
    </ligand>
</feature>
<dbReference type="SFLD" id="SFLDS00019">
    <property type="entry name" value="Glutathione_Transferase_(cytos"/>
    <property type="match status" value="1"/>
</dbReference>
<accession>A0A7C9NGF8</accession>
<dbReference type="EMBL" id="WUPT01000003">
    <property type="protein sequence ID" value="MXQ09439.1"/>
    <property type="molecule type" value="Genomic_DNA"/>
</dbReference>
<comment type="caution">
    <text evidence="6">The sequence shown here is derived from an EMBL/GenBank/DDBJ whole genome shotgun (WGS) entry which is preliminary data.</text>
</comment>
<feature type="region of interest" description="Disordered" evidence="4">
    <location>
        <begin position="1"/>
        <end position="20"/>
    </location>
</feature>
<dbReference type="PANTHER" id="PTHR32419">
    <property type="entry name" value="GLUTATHIONYL-HYDROQUINONE REDUCTASE"/>
    <property type="match status" value="1"/>
</dbReference>
<evidence type="ECO:0000313" key="7">
    <source>
        <dbReference type="Proteomes" id="UP000480350"/>
    </source>
</evidence>
<name>A0A7C9NGF8_9RHOB</name>
<evidence type="ECO:0000256" key="2">
    <source>
        <dbReference type="PIRSR" id="PIRSR015753-2"/>
    </source>
</evidence>
<dbReference type="SUPFAM" id="SSF47616">
    <property type="entry name" value="GST C-terminal domain-like"/>
    <property type="match status" value="1"/>
</dbReference>
<dbReference type="InterPro" id="IPR047047">
    <property type="entry name" value="GST_Omega-like_C"/>
</dbReference>
<feature type="binding site" evidence="2">
    <location>
        <position position="89"/>
    </location>
    <ligand>
        <name>glutathione</name>
        <dbReference type="ChEBI" id="CHEBI:57925"/>
    </ligand>
</feature>
<dbReference type="InterPro" id="IPR036282">
    <property type="entry name" value="Glutathione-S-Trfase_C_sf"/>
</dbReference>
<proteinExistence type="predicted"/>
<evidence type="ECO:0000313" key="6">
    <source>
        <dbReference type="EMBL" id="MXQ09439.1"/>
    </source>
</evidence>
<evidence type="ECO:0000256" key="3">
    <source>
        <dbReference type="PIRSR" id="PIRSR015753-3"/>
    </source>
</evidence>
<dbReference type="InterPro" id="IPR016639">
    <property type="entry name" value="GST_Omega/GSH"/>
</dbReference>
<dbReference type="SFLD" id="SFLDG01206">
    <property type="entry name" value="Xi.1"/>
    <property type="match status" value="1"/>
</dbReference>